<dbReference type="InterPro" id="IPR058792">
    <property type="entry name" value="Beta-barrel_RND_2"/>
</dbReference>
<organism evidence="7 8">
    <name type="scientific">Nitrosomonas mobilis</name>
    <dbReference type="NCBI Taxonomy" id="51642"/>
    <lineage>
        <taxon>Bacteria</taxon>
        <taxon>Pseudomonadati</taxon>
        <taxon>Pseudomonadota</taxon>
        <taxon>Betaproteobacteria</taxon>
        <taxon>Nitrosomonadales</taxon>
        <taxon>Nitrosomonadaceae</taxon>
        <taxon>Nitrosomonas</taxon>
    </lineage>
</organism>
<dbReference type="Gene3D" id="2.40.30.170">
    <property type="match status" value="1"/>
</dbReference>
<dbReference type="Pfam" id="PF25967">
    <property type="entry name" value="RND-MFP_C"/>
    <property type="match status" value="1"/>
</dbReference>
<dbReference type="AlphaFoldDB" id="A0A1G5SI84"/>
<evidence type="ECO:0000259" key="4">
    <source>
        <dbReference type="Pfam" id="PF25917"/>
    </source>
</evidence>
<feature type="domain" description="CusB-like beta-barrel" evidence="5">
    <location>
        <begin position="191"/>
        <end position="264"/>
    </location>
</feature>
<dbReference type="EMBL" id="FMWO01000092">
    <property type="protein sequence ID" value="SCZ86838.1"/>
    <property type="molecule type" value="Genomic_DNA"/>
</dbReference>
<dbReference type="FunFam" id="2.40.30.170:FF:000010">
    <property type="entry name" value="Efflux RND transporter periplasmic adaptor subunit"/>
    <property type="match status" value="1"/>
</dbReference>
<reference evidence="7 8" key="1">
    <citation type="submission" date="2016-10" db="EMBL/GenBank/DDBJ databases">
        <authorList>
            <person name="de Groot N.N."/>
        </authorList>
    </citation>
    <scope>NUCLEOTIDE SEQUENCE [LARGE SCALE GENOMIC DNA]</scope>
    <source>
        <strain evidence="7">1</strain>
    </source>
</reference>
<name>A0A1G5SI84_9PROT</name>
<protein>
    <submittedName>
        <fullName evidence="7">Efflux transporter, RND family, MFP subunit</fullName>
    </submittedName>
</protein>
<gene>
    <name evidence="7" type="ORF">NSMM_800032</name>
</gene>
<dbReference type="Gene3D" id="2.40.420.20">
    <property type="match status" value="1"/>
</dbReference>
<evidence type="ECO:0000313" key="7">
    <source>
        <dbReference type="EMBL" id="SCZ86838.1"/>
    </source>
</evidence>
<dbReference type="InterPro" id="IPR058625">
    <property type="entry name" value="MdtA-like_BSH"/>
</dbReference>
<dbReference type="NCBIfam" id="TIGR01730">
    <property type="entry name" value="RND_mfp"/>
    <property type="match status" value="1"/>
</dbReference>
<evidence type="ECO:0000256" key="2">
    <source>
        <dbReference type="ARBA" id="ARBA00009477"/>
    </source>
</evidence>
<sequence>MFCLMIFGGLFGWKFYQDQRAESKKKTPSPVVVAVTEVKQEQWQPYLTSVGSLIAVAGVDVSNELAGTVTAIHFESGQSVKKGQLLIKLDTSTDEAELSGLRADAFLARIKLERSKQLLSKKFISQAAYDLDQAQLTLAQSAVTAKLSVIAKKQIRAPFSGNLGIRLVDVGQYLAEGSAIVPLHVLDPIHVDFMLPEQHLADLTVDQDLTITVQAYPDNIFHGRISAINPGIDIGTRSVKVRATLTNSEKILRPGMFAEVQILSSQDKEVLTLPDTAITYNPYGESVFVVAPGEHGLIVQRRQIEAGETRNGRVQIVKGLQADERVVSAGQVKLRNDALIEIDDLPAPGERETTP</sequence>
<dbReference type="PANTHER" id="PTHR30469">
    <property type="entry name" value="MULTIDRUG RESISTANCE PROTEIN MDTA"/>
    <property type="match status" value="1"/>
</dbReference>
<proteinExistence type="inferred from homology"/>
<comment type="similarity">
    <text evidence="2">Belongs to the membrane fusion protein (MFP) (TC 8.A.1) family.</text>
</comment>
<dbReference type="InterPro" id="IPR058627">
    <property type="entry name" value="MdtA-like_C"/>
</dbReference>
<dbReference type="PANTHER" id="PTHR30469:SF11">
    <property type="entry name" value="BLL4320 PROTEIN"/>
    <property type="match status" value="1"/>
</dbReference>
<evidence type="ECO:0000256" key="3">
    <source>
        <dbReference type="ARBA" id="ARBA00022448"/>
    </source>
</evidence>
<evidence type="ECO:0000259" key="6">
    <source>
        <dbReference type="Pfam" id="PF25967"/>
    </source>
</evidence>
<accession>A0A1G5SI84</accession>
<comment type="subcellular location">
    <subcellularLocation>
        <location evidence="1">Cell envelope</location>
    </subcellularLocation>
</comment>
<dbReference type="Pfam" id="PF25917">
    <property type="entry name" value="BSH_RND"/>
    <property type="match status" value="1"/>
</dbReference>
<feature type="domain" description="Multidrug resistance protein MdtA-like C-terminal permuted SH3" evidence="6">
    <location>
        <begin position="270"/>
        <end position="328"/>
    </location>
</feature>
<feature type="domain" description="Multidrug resistance protein MdtA-like barrel-sandwich hybrid" evidence="4">
    <location>
        <begin position="59"/>
        <end position="179"/>
    </location>
</feature>
<keyword evidence="3" id="KW-0813">Transport</keyword>
<dbReference type="Proteomes" id="UP000198729">
    <property type="component" value="Unassembled WGS sequence"/>
</dbReference>
<dbReference type="GO" id="GO:0015562">
    <property type="term" value="F:efflux transmembrane transporter activity"/>
    <property type="evidence" value="ECO:0007669"/>
    <property type="project" value="TreeGrafter"/>
</dbReference>
<dbReference type="Gene3D" id="1.10.287.470">
    <property type="entry name" value="Helix hairpin bin"/>
    <property type="match status" value="1"/>
</dbReference>
<evidence type="ECO:0000313" key="8">
    <source>
        <dbReference type="Proteomes" id="UP000198729"/>
    </source>
</evidence>
<evidence type="ECO:0000256" key="1">
    <source>
        <dbReference type="ARBA" id="ARBA00004196"/>
    </source>
</evidence>
<dbReference type="STRING" id="51642.NSMM_800032"/>
<dbReference type="SUPFAM" id="SSF111369">
    <property type="entry name" value="HlyD-like secretion proteins"/>
    <property type="match status" value="1"/>
</dbReference>
<keyword evidence="8" id="KW-1185">Reference proteome</keyword>
<evidence type="ECO:0000259" key="5">
    <source>
        <dbReference type="Pfam" id="PF25954"/>
    </source>
</evidence>
<dbReference type="GO" id="GO:1990281">
    <property type="term" value="C:efflux pump complex"/>
    <property type="evidence" value="ECO:0007669"/>
    <property type="project" value="TreeGrafter"/>
</dbReference>
<dbReference type="InterPro" id="IPR006143">
    <property type="entry name" value="RND_pump_MFP"/>
</dbReference>
<dbReference type="Gene3D" id="2.40.50.100">
    <property type="match status" value="1"/>
</dbReference>
<dbReference type="Pfam" id="PF25954">
    <property type="entry name" value="Beta-barrel_RND_2"/>
    <property type="match status" value="1"/>
</dbReference>